<gene>
    <name evidence="3" type="ORF">ACFP1Z_27790</name>
</gene>
<feature type="chain" id="PRO_5046085821" description="Secreted protein" evidence="2">
    <location>
        <begin position="24"/>
        <end position="195"/>
    </location>
</feature>
<evidence type="ECO:0000256" key="1">
    <source>
        <dbReference type="SAM" id="MobiDB-lite"/>
    </source>
</evidence>
<reference evidence="4" key="1">
    <citation type="journal article" date="2019" name="Int. J. Syst. Evol. Microbiol.">
        <title>The Global Catalogue of Microorganisms (GCM) 10K type strain sequencing project: providing services to taxonomists for standard genome sequencing and annotation.</title>
        <authorList>
            <consortium name="The Broad Institute Genomics Platform"/>
            <consortium name="The Broad Institute Genome Sequencing Center for Infectious Disease"/>
            <person name="Wu L."/>
            <person name="Ma J."/>
        </authorList>
    </citation>
    <scope>NUCLEOTIDE SEQUENCE [LARGE SCALE GENOMIC DNA]</scope>
    <source>
        <strain evidence="4">CGMCC 4.7304</strain>
    </source>
</reference>
<feature type="signal peptide" evidence="2">
    <location>
        <begin position="1"/>
        <end position="23"/>
    </location>
</feature>
<feature type="region of interest" description="Disordered" evidence="1">
    <location>
        <begin position="26"/>
        <end position="46"/>
    </location>
</feature>
<keyword evidence="4" id="KW-1185">Reference proteome</keyword>
<sequence>MYVPRTLVALGTAAVIAAVTAGAAPGGAGTAHTAAERPAPGRAAKGPAFAQLSSAVDQEQDGRVKPVQFELVDGRRGVDVTKDSVTVRHPGTYLLVVAPQVTTEKGGVQKGKDPTEGCADTWFAVNDKDVPNSAVRLCQAATHSTHVVVSQSVTPLKAGDTVKVRAKGVGVKFDATRPTDGPLIPSVILTLTELS</sequence>
<evidence type="ECO:0000313" key="4">
    <source>
        <dbReference type="Proteomes" id="UP001596083"/>
    </source>
</evidence>
<dbReference type="RefSeq" id="WP_390320403.1">
    <property type="nucleotide sequence ID" value="NZ_JBHSPB010000022.1"/>
</dbReference>
<feature type="compositionally biased region" description="Low complexity" evidence="1">
    <location>
        <begin position="30"/>
        <end position="46"/>
    </location>
</feature>
<protein>
    <recommendedName>
        <fullName evidence="5">Secreted protein</fullName>
    </recommendedName>
</protein>
<evidence type="ECO:0000256" key="2">
    <source>
        <dbReference type="SAM" id="SignalP"/>
    </source>
</evidence>
<evidence type="ECO:0000313" key="3">
    <source>
        <dbReference type="EMBL" id="MFC5723974.1"/>
    </source>
</evidence>
<organism evidence="3 4">
    <name type="scientific">Streptomyces gamaensis</name>
    <dbReference type="NCBI Taxonomy" id="1763542"/>
    <lineage>
        <taxon>Bacteria</taxon>
        <taxon>Bacillati</taxon>
        <taxon>Actinomycetota</taxon>
        <taxon>Actinomycetes</taxon>
        <taxon>Kitasatosporales</taxon>
        <taxon>Streptomycetaceae</taxon>
        <taxon>Streptomyces</taxon>
    </lineage>
</organism>
<name>A0ABW0Z584_9ACTN</name>
<comment type="caution">
    <text evidence="3">The sequence shown here is derived from an EMBL/GenBank/DDBJ whole genome shotgun (WGS) entry which is preliminary data.</text>
</comment>
<dbReference type="EMBL" id="JBHSPB010000022">
    <property type="protein sequence ID" value="MFC5723974.1"/>
    <property type="molecule type" value="Genomic_DNA"/>
</dbReference>
<accession>A0ABW0Z584</accession>
<evidence type="ECO:0008006" key="5">
    <source>
        <dbReference type="Google" id="ProtNLM"/>
    </source>
</evidence>
<dbReference type="Proteomes" id="UP001596083">
    <property type="component" value="Unassembled WGS sequence"/>
</dbReference>
<proteinExistence type="predicted"/>
<keyword evidence="2" id="KW-0732">Signal</keyword>